<gene>
    <name evidence="6" type="ORF">GCM10011503_27040</name>
</gene>
<sequence>MTTERVSVIGSGPAALMAAETLSEAGLGVDIHEAMPSAGRKFLMAGKSGLNISHTGSRAEFAAHYLDHDDRLRDCLKHFGPDEIIAWMDGLGMPAHTGPTGRIFPETMKASPLLRAWLRRLEGRGARLHLKHRWMGWNGDGALVFDTPQGQVTVRPSATIFALGGGSWRRLGSDGEWTAPFQTAGIALAPFRPSNCGFLADWSDRMRDAFAGAAVKSVKLSAGGKETREELTITARGVESGGVYTLSAPLRDEVETQGSATLWLDLLPDLEAADIARRLAAAPAKQSLSNRLRKALKLTGVKAALLFECADREALNDPASAAAAIKALPLKLTGTAPLDEAISTAGGVAWDALDDHFMLKHRPSHFCAGEMIAWDAPTGGYLITACMATGRAAGLGVLAWLRHR</sequence>
<evidence type="ECO:0000313" key="6">
    <source>
        <dbReference type="EMBL" id="GGB76862.1"/>
    </source>
</evidence>
<keyword evidence="3" id="KW-0274">FAD</keyword>
<keyword evidence="2" id="KW-0285">Flavoprotein</keyword>
<dbReference type="InterPro" id="IPR004792">
    <property type="entry name" value="BaiN-like"/>
</dbReference>
<dbReference type="InterPro" id="IPR057661">
    <property type="entry name" value="RsdA/BaiN/AoA(So)_Rossmann"/>
</dbReference>
<proteinExistence type="predicted"/>
<dbReference type="InterPro" id="IPR022460">
    <property type="entry name" value="Flavoprotein_PP4765"/>
</dbReference>
<feature type="domain" description="RsdA/BaiN/AoA(So)-like Rossmann fold-like" evidence="4">
    <location>
        <begin position="5"/>
        <end position="394"/>
    </location>
</feature>
<keyword evidence="7" id="KW-1185">Reference proteome</keyword>
<dbReference type="RefSeq" id="WP_233123764.1">
    <property type="nucleotide sequence ID" value="NZ_BMKF01000002.1"/>
</dbReference>
<name>A0ABQ1JVW2_9PROT</name>
<protein>
    <submittedName>
        <fullName evidence="6">NAD(FAD)-utilizing dehydrogenase</fullName>
    </submittedName>
</protein>
<dbReference type="NCBIfam" id="TIGR00275">
    <property type="entry name" value="aminoacetone oxidase family FAD-binding enzyme"/>
    <property type="match status" value="1"/>
</dbReference>
<dbReference type="PANTHER" id="PTHR42887:SF1">
    <property type="entry name" value="BLR3961 PROTEIN"/>
    <property type="match status" value="1"/>
</dbReference>
<evidence type="ECO:0000313" key="7">
    <source>
        <dbReference type="Proteomes" id="UP000628854"/>
    </source>
</evidence>
<evidence type="ECO:0000256" key="1">
    <source>
        <dbReference type="ARBA" id="ARBA00001974"/>
    </source>
</evidence>
<dbReference type="Pfam" id="PF03486">
    <property type="entry name" value="HI0933_like"/>
    <property type="match status" value="1"/>
</dbReference>
<dbReference type="Gene3D" id="3.50.50.60">
    <property type="entry name" value="FAD/NAD(P)-binding domain"/>
    <property type="match status" value="1"/>
</dbReference>
<evidence type="ECO:0000256" key="2">
    <source>
        <dbReference type="ARBA" id="ARBA00022630"/>
    </source>
</evidence>
<feature type="domain" description="RsdA/BaiN/AoA(So)-like insert" evidence="5">
    <location>
        <begin position="192"/>
        <end position="343"/>
    </location>
</feature>
<dbReference type="EMBL" id="BMKF01000002">
    <property type="protein sequence ID" value="GGB76862.1"/>
    <property type="molecule type" value="Genomic_DNA"/>
</dbReference>
<organism evidence="6 7">
    <name type="scientific">Henriciella pelagia</name>
    <dbReference type="NCBI Taxonomy" id="1977912"/>
    <lineage>
        <taxon>Bacteria</taxon>
        <taxon>Pseudomonadati</taxon>
        <taxon>Pseudomonadota</taxon>
        <taxon>Alphaproteobacteria</taxon>
        <taxon>Hyphomonadales</taxon>
        <taxon>Hyphomonadaceae</taxon>
        <taxon>Henriciella</taxon>
    </lineage>
</organism>
<dbReference type="NCBIfam" id="TIGR03862">
    <property type="entry name" value="flavo_PP4765"/>
    <property type="match status" value="1"/>
</dbReference>
<comment type="cofactor">
    <cofactor evidence="1">
        <name>FAD</name>
        <dbReference type="ChEBI" id="CHEBI:57692"/>
    </cofactor>
</comment>
<dbReference type="PANTHER" id="PTHR42887">
    <property type="entry name" value="OS12G0638800 PROTEIN"/>
    <property type="match status" value="1"/>
</dbReference>
<evidence type="ECO:0000256" key="3">
    <source>
        <dbReference type="ARBA" id="ARBA00022827"/>
    </source>
</evidence>
<dbReference type="SUPFAM" id="SSF51905">
    <property type="entry name" value="FAD/NAD(P)-binding domain"/>
    <property type="match status" value="1"/>
</dbReference>
<dbReference type="Gene3D" id="1.10.8.260">
    <property type="entry name" value="HI0933 insert domain-like"/>
    <property type="match status" value="1"/>
</dbReference>
<dbReference type="InterPro" id="IPR023166">
    <property type="entry name" value="BaiN-like_dom_sf"/>
</dbReference>
<comment type="caution">
    <text evidence="6">The sequence shown here is derived from an EMBL/GenBank/DDBJ whole genome shotgun (WGS) entry which is preliminary data.</text>
</comment>
<dbReference type="Pfam" id="PF22780">
    <property type="entry name" value="HI0933_like_1st"/>
    <property type="match status" value="1"/>
</dbReference>
<evidence type="ECO:0000259" key="5">
    <source>
        <dbReference type="Pfam" id="PF22780"/>
    </source>
</evidence>
<dbReference type="Gene3D" id="2.40.30.10">
    <property type="entry name" value="Translation factors"/>
    <property type="match status" value="1"/>
</dbReference>
<dbReference type="Proteomes" id="UP000628854">
    <property type="component" value="Unassembled WGS sequence"/>
</dbReference>
<dbReference type="InterPro" id="IPR036188">
    <property type="entry name" value="FAD/NAD-bd_sf"/>
</dbReference>
<dbReference type="SUPFAM" id="SSF160996">
    <property type="entry name" value="HI0933 insert domain-like"/>
    <property type="match status" value="1"/>
</dbReference>
<dbReference type="InterPro" id="IPR055178">
    <property type="entry name" value="RsdA/BaiN/AoA(So)-like_dom"/>
</dbReference>
<accession>A0ABQ1JVW2</accession>
<evidence type="ECO:0000259" key="4">
    <source>
        <dbReference type="Pfam" id="PF03486"/>
    </source>
</evidence>
<reference evidence="7" key="1">
    <citation type="journal article" date="2019" name="Int. J. Syst. Evol. Microbiol.">
        <title>The Global Catalogue of Microorganisms (GCM) 10K type strain sequencing project: providing services to taxonomists for standard genome sequencing and annotation.</title>
        <authorList>
            <consortium name="The Broad Institute Genomics Platform"/>
            <consortium name="The Broad Institute Genome Sequencing Center for Infectious Disease"/>
            <person name="Wu L."/>
            <person name="Ma J."/>
        </authorList>
    </citation>
    <scope>NUCLEOTIDE SEQUENCE [LARGE SCALE GENOMIC DNA]</scope>
    <source>
        <strain evidence="7">CGMCC 1.15928</strain>
    </source>
</reference>